<feature type="domain" description="GGDEF" evidence="3">
    <location>
        <begin position="237"/>
        <end position="372"/>
    </location>
</feature>
<evidence type="ECO:0000259" key="2">
    <source>
        <dbReference type="PROSITE" id="PS50883"/>
    </source>
</evidence>
<dbReference type="InterPro" id="IPR043128">
    <property type="entry name" value="Rev_trsase/Diguanyl_cyclase"/>
</dbReference>
<dbReference type="OrthoDB" id="2249567at2"/>
<dbReference type="InterPro" id="IPR001633">
    <property type="entry name" value="EAL_dom"/>
</dbReference>
<sequence>MTADEFLPQLVLMIFAAAFVTIIVVAYTKLWNLLEINTSETATRNILIRICLPAVVWVLAAIISFTSLYVYNNSWIYASIGVFLIAFPVLDRRINSIEYFARCAVLFLIWGAYHLSNLFSVQNVLTMFGLFVLLVAIRTWMSDIKYRLSFCLGAGLYVSLGFWLTFPNVKLNSSFIWSNIIVYMLMTLLTCVYWIIEYRHRLSMSDDRQTDLTPTDLYASYERDISSLFNMSKQGHKPMTLAIVDIDKFTSINERFGHLGANVILSEFETLLQTVLQQYATVYHLFRSGGEEFNIIFMNASTVDTAPILLDCWDTIRTHTFDYNYKTLSMTVSIGATQVQTVDETIDDAYGRANKSLTRSKLGRDAITVEGVAQHAKEATNWFPTYRYFVQPIVDASKPDHPLLLNEMLLREFDRNQWLLPDNFEIPVTTQISLVKQVLNHNDCTGVNINLTSQQFSDSQIAQDLARFKRHEPRISEFVIEVMDAPSLNIIKKISALYHESGIKVYLDDVGSDNSYELILNMFPFIDGIKFAIQNLRKTNDPDQLLERIGFWHDIAEKNNLEFVLEGVETEDESKYSVDKYGIYRQQGYYFAKPVLPEQEHIN</sequence>
<dbReference type="RefSeq" id="WP_010622985.1">
    <property type="nucleotide sequence ID" value="NZ_AZGF01000016.1"/>
</dbReference>
<keyword evidence="1" id="KW-0812">Transmembrane</keyword>
<dbReference type="SUPFAM" id="SSF55073">
    <property type="entry name" value="Nucleotide cyclase"/>
    <property type="match status" value="1"/>
</dbReference>
<dbReference type="Pfam" id="PF00990">
    <property type="entry name" value="GGDEF"/>
    <property type="match status" value="1"/>
</dbReference>
<comment type="caution">
    <text evidence="4">The sequence shown here is derived from an EMBL/GenBank/DDBJ whole genome shotgun (WGS) entry which is preliminary data.</text>
</comment>
<dbReference type="EMBL" id="AZGF01000016">
    <property type="protein sequence ID" value="KRM11659.1"/>
    <property type="molecule type" value="Genomic_DNA"/>
</dbReference>
<dbReference type="NCBIfam" id="TIGR00254">
    <property type="entry name" value="GGDEF"/>
    <property type="match status" value="1"/>
</dbReference>
<dbReference type="CDD" id="cd01949">
    <property type="entry name" value="GGDEF"/>
    <property type="match status" value="1"/>
</dbReference>
<proteinExistence type="predicted"/>
<evidence type="ECO:0000259" key="3">
    <source>
        <dbReference type="PROSITE" id="PS50887"/>
    </source>
</evidence>
<feature type="transmembrane region" description="Helical" evidence="1">
    <location>
        <begin position="148"/>
        <end position="169"/>
    </location>
</feature>
<evidence type="ECO:0000256" key="1">
    <source>
        <dbReference type="SAM" id="Phobius"/>
    </source>
</evidence>
<dbReference type="Gene3D" id="3.20.20.450">
    <property type="entry name" value="EAL domain"/>
    <property type="match status" value="1"/>
</dbReference>
<dbReference type="Pfam" id="PF00563">
    <property type="entry name" value="EAL"/>
    <property type="match status" value="1"/>
</dbReference>
<keyword evidence="1" id="KW-1133">Transmembrane helix</keyword>
<evidence type="ECO:0000313" key="5">
    <source>
        <dbReference type="Proteomes" id="UP000051820"/>
    </source>
</evidence>
<dbReference type="Proteomes" id="UP000051820">
    <property type="component" value="Unassembled WGS sequence"/>
</dbReference>
<dbReference type="PROSITE" id="PS50887">
    <property type="entry name" value="GGDEF"/>
    <property type="match status" value="1"/>
</dbReference>
<protein>
    <submittedName>
        <fullName evidence="4">Signal transduction diguanylate cyclase</fullName>
    </submittedName>
</protein>
<feature type="transmembrane region" description="Helical" evidence="1">
    <location>
        <begin position="74"/>
        <end position="90"/>
    </location>
</feature>
<dbReference type="SMART" id="SM00267">
    <property type="entry name" value="GGDEF"/>
    <property type="match status" value="1"/>
</dbReference>
<keyword evidence="1" id="KW-0472">Membrane</keyword>
<gene>
    <name evidence="4" type="ORF">FD16_GL000576</name>
</gene>
<dbReference type="InterPro" id="IPR000160">
    <property type="entry name" value="GGDEF_dom"/>
</dbReference>
<dbReference type="eggNOG" id="COG3706">
    <property type="taxonomic scope" value="Bacteria"/>
</dbReference>
<dbReference type="AlphaFoldDB" id="A0A0R1W6H3"/>
<dbReference type="PATRIC" id="fig|1423807.3.peg.585"/>
<dbReference type="SMART" id="SM00052">
    <property type="entry name" value="EAL"/>
    <property type="match status" value="1"/>
</dbReference>
<name>A0A0R1W6H3_9LACO</name>
<feature type="transmembrane region" description="Helical" evidence="1">
    <location>
        <begin position="47"/>
        <end position="68"/>
    </location>
</feature>
<feature type="transmembrane region" description="Helical" evidence="1">
    <location>
        <begin position="97"/>
        <end position="115"/>
    </location>
</feature>
<dbReference type="eggNOG" id="COG2200">
    <property type="taxonomic scope" value="Bacteria"/>
</dbReference>
<dbReference type="PANTHER" id="PTHR33121:SF82">
    <property type="entry name" value="SIGNAL TRANSDUCTION PROTEIN CONTAINING A EAL DOMAIN"/>
    <property type="match status" value="1"/>
</dbReference>
<dbReference type="InterPro" id="IPR035919">
    <property type="entry name" value="EAL_sf"/>
</dbReference>
<dbReference type="InterPro" id="IPR029787">
    <property type="entry name" value="Nucleotide_cyclase"/>
</dbReference>
<dbReference type="STRING" id="1423807.FD16_GL000576"/>
<dbReference type="PANTHER" id="PTHR33121">
    <property type="entry name" value="CYCLIC DI-GMP PHOSPHODIESTERASE PDEF"/>
    <property type="match status" value="1"/>
</dbReference>
<feature type="transmembrane region" description="Helical" evidence="1">
    <location>
        <begin position="6"/>
        <end position="27"/>
    </location>
</feature>
<reference evidence="4 5" key="1">
    <citation type="journal article" date="2015" name="Genome Announc.">
        <title>Expanding the biotechnology potential of lactobacilli through comparative genomics of 213 strains and associated genera.</title>
        <authorList>
            <person name="Sun Z."/>
            <person name="Harris H.M."/>
            <person name="McCann A."/>
            <person name="Guo C."/>
            <person name="Argimon S."/>
            <person name="Zhang W."/>
            <person name="Yang X."/>
            <person name="Jeffery I.B."/>
            <person name="Cooney J.C."/>
            <person name="Kagawa T.F."/>
            <person name="Liu W."/>
            <person name="Song Y."/>
            <person name="Salvetti E."/>
            <person name="Wrobel A."/>
            <person name="Rasinkangas P."/>
            <person name="Parkhill J."/>
            <person name="Rea M.C."/>
            <person name="O'Sullivan O."/>
            <person name="Ritari J."/>
            <person name="Douillard F.P."/>
            <person name="Paul Ross R."/>
            <person name="Yang R."/>
            <person name="Briner A.E."/>
            <person name="Felis G.E."/>
            <person name="de Vos W.M."/>
            <person name="Barrangou R."/>
            <person name="Klaenhammer T.R."/>
            <person name="Caufield P.W."/>
            <person name="Cui Y."/>
            <person name="Zhang H."/>
            <person name="O'Toole P.W."/>
        </authorList>
    </citation>
    <scope>NUCLEOTIDE SEQUENCE [LARGE SCALE GENOMIC DNA]</scope>
    <source>
        <strain evidence="4 5">DSM 5007</strain>
    </source>
</reference>
<dbReference type="PROSITE" id="PS50883">
    <property type="entry name" value="EAL"/>
    <property type="match status" value="1"/>
</dbReference>
<dbReference type="SUPFAM" id="SSF141868">
    <property type="entry name" value="EAL domain-like"/>
    <property type="match status" value="1"/>
</dbReference>
<feature type="transmembrane region" description="Helical" evidence="1">
    <location>
        <begin position="175"/>
        <end position="196"/>
    </location>
</feature>
<keyword evidence="5" id="KW-1185">Reference proteome</keyword>
<dbReference type="Gene3D" id="3.30.70.270">
    <property type="match status" value="1"/>
</dbReference>
<accession>A0A0R1W6H3</accession>
<feature type="transmembrane region" description="Helical" evidence="1">
    <location>
        <begin position="121"/>
        <end position="141"/>
    </location>
</feature>
<dbReference type="GO" id="GO:0071111">
    <property type="term" value="F:cyclic-guanylate-specific phosphodiesterase activity"/>
    <property type="evidence" value="ECO:0007669"/>
    <property type="project" value="InterPro"/>
</dbReference>
<evidence type="ECO:0000313" key="4">
    <source>
        <dbReference type="EMBL" id="KRM11659.1"/>
    </source>
</evidence>
<feature type="domain" description="EAL" evidence="2">
    <location>
        <begin position="351"/>
        <end position="603"/>
    </location>
</feature>
<dbReference type="InterPro" id="IPR050706">
    <property type="entry name" value="Cyclic-di-GMP_PDE-like"/>
</dbReference>
<organism evidence="4 5">
    <name type="scientific">Paucilactobacillus suebicus DSM 5007 = KCTC 3549</name>
    <dbReference type="NCBI Taxonomy" id="1423807"/>
    <lineage>
        <taxon>Bacteria</taxon>
        <taxon>Bacillati</taxon>
        <taxon>Bacillota</taxon>
        <taxon>Bacilli</taxon>
        <taxon>Lactobacillales</taxon>
        <taxon>Lactobacillaceae</taxon>
        <taxon>Paucilactobacillus</taxon>
    </lineage>
</organism>